<dbReference type="Proteomes" id="UP000517916">
    <property type="component" value="Unassembled WGS sequence"/>
</dbReference>
<feature type="region of interest" description="Disordered" evidence="1">
    <location>
        <begin position="22"/>
        <end position="216"/>
    </location>
</feature>
<proteinExistence type="predicted"/>
<feature type="compositionally biased region" description="Polar residues" evidence="1">
    <location>
        <begin position="297"/>
        <end position="307"/>
    </location>
</feature>
<feature type="compositionally biased region" description="Gly residues" evidence="1">
    <location>
        <begin position="80"/>
        <end position="125"/>
    </location>
</feature>
<feature type="compositionally biased region" description="Pro residues" evidence="1">
    <location>
        <begin position="126"/>
        <end position="135"/>
    </location>
</feature>
<organism evidence="2 3">
    <name type="scientific">Kutzneria viridogrisea</name>
    <dbReference type="NCBI Taxonomy" id="47990"/>
    <lineage>
        <taxon>Bacteria</taxon>
        <taxon>Bacillati</taxon>
        <taxon>Actinomycetota</taxon>
        <taxon>Actinomycetes</taxon>
        <taxon>Pseudonocardiales</taxon>
        <taxon>Pseudonocardiaceae</taxon>
        <taxon>Kutzneria</taxon>
    </lineage>
</organism>
<feature type="compositionally biased region" description="Pro residues" evidence="1">
    <location>
        <begin position="311"/>
        <end position="332"/>
    </location>
</feature>
<dbReference type="RefSeq" id="WP_346140168.1">
    <property type="nucleotide sequence ID" value="NZ_BAAABQ010000046.1"/>
</dbReference>
<feature type="compositionally biased region" description="Polar residues" evidence="1">
    <location>
        <begin position="199"/>
        <end position="216"/>
    </location>
</feature>
<dbReference type="EMBL" id="JACJID010000001">
    <property type="protein sequence ID" value="MBA8923304.1"/>
    <property type="molecule type" value="Genomic_DNA"/>
</dbReference>
<feature type="region of interest" description="Disordered" evidence="1">
    <location>
        <begin position="282"/>
        <end position="339"/>
    </location>
</feature>
<comment type="caution">
    <text evidence="2">The sequence shown here is derived from an EMBL/GenBank/DDBJ whole genome shotgun (WGS) entry which is preliminary data.</text>
</comment>
<evidence type="ECO:0000256" key="1">
    <source>
        <dbReference type="SAM" id="MobiDB-lite"/>
    </source>
</evidence>
<name>A0ABR6B9M5_9PSEU</name>
<keyword evidence="3" id="KW-1185">Reference proteome</keyword>
<evidence type="ECO:0000313" key="3">
    <source>
        <dbReference type="Proteomes" id="UP000517916"/>
    </source>
</evidence>
<accession>A0ABR6B9M5</accession>
<feature type="compositionally biased region" description="Polar residues" evidence="1">
    <location>
        <begin position="22"/>
        <end position="34"/>
    </location>
</feature>
<evidence type="ECO:0000313" key="2">
    <source>
        <dbReference type="EMBL" id="MBA8923304.1"/>
    </source>
</evidence>
<reference evidence="2 3" key="1">
    <citation type="submission" date="2020-08" db="EMBL/GenBank/DDBJ databases">
        <title>Genomic Encyclopedia of Archaeal and Bacterial Type Strains, Phase II (KMG-II): from individual species to whole genera.</title>
        <authorList>
            <person name="Goeker M."/>
        </authorList>
    </citation>
    <scope>NUCLEOTIDE SEQUENCE [LARGE SCALE GENOMIC DNA]</scope>
    <source>
        <strain evidence="2 3">DSM 43850</strain>
    </source>
</reference>
<sequence>MSGAGLSGNGLGQVGASTAGAHQQLVSRVQTSLGRSGDRLRGQSDRLNQSARTLTDADEEHANRLHGIHRRSGGPPSLRGTGGGPSRSGGSGGGRYHPYGRPGGGSGGRPGGGQGGFGGHPGGGPAQPPRQPGPGQPGWRPSNYQPTIPDEVHTHVAYGGWNGQQGRPTGGHVLQSDLTGPHPDPAGLAGGTAGHGSLPPSNGPHNPQTNGVYTNPNPHIVFDPAYGTHPKPSTNHTNFPMGIDAQGVQQISQNAWNNPYAKMWPHEDRPGGGWTGTTYIPDGYPQAGQPIKINGQYDGSGQVSTYYPAQHQPPPPPSTPPPPPPPPGPWPPATRGARY</sequence>
<protein>
    <submittedName>
        <fullName evidence="2">Uncharacterized protein</fullName>
    </submittedName>
</protein>
<gene>
    <name evidence="2" type="ORF">BC739_000501</name>
</gene>